<proteinExistence type="predicted"/>
<comment type="caution">
    <text evidence="3">The sequence shown here is derived from an EMBL/GenBank/DDBJ whole genome shotgun (WGS) entry which is preliminary data.</text>
</comment>
<reference evidence="3" key="1">
    <citation type="submission" date="2023-07" db="EMBL/GenBank/DDBJ databases">
        <authorList>
            <consortium name="AG Swart"/>
            <person name="Singh M."/>
            <person name="Singh A."/>
            <person name="Seah K."/>
            <person name="Emmerich C."/>
        </authorList>
    </citation>
    <scope>NUCLEOTIDE SEQUENCE</scope>
    <source>
        <strain evidence="3">DP1</strain>
    </source>
</reference>
<dbReference type="AlphaFoldDB" id="A0AAD2D1T8"/>
<feature type="region of interest" description="Disordered" evidence="1">
    <location>
        <begin position="249"/>
        <end position="287"/>
    </location>
</feature>
<evidence type="ECO:0000256" key="1">
    <source>
        <dbReference type="SAM" id="MobiDB-lite"/>
    </source>
</evidence>
<evidence type="ECO:0000313" key="3">
    <source>
        <dbReference type="EMBL" id="CAI2376688.1"/>
    </source>
</evidence>
<feature type="compositionally biased region" description="Basic and acidic residues" evidence="1">
    <location>
        <begin position="249"/>
        <end position="268"/>
    </location>
</feature>
<keyword evidence="2" id="KW-0732">Signal</keyword>
<feature type="region of interest" description="Disordered" evidence="1">
    <location>
        <begin position="51"/>
        <end position="81"/>
    </location>
</feature>
<gene>
    <name evidence="3" type="ORF">ECRASSUSDP1_LOCUS18059</name>
</gene>
<dbReference type="Proteomes" id="UP001295684">
    <property type="component" value="Unassembled WGS sequence"/>
</dbReference>
<feature type="chain" id="PRO_5042143153" evidence="2">
    <location>
        <begin position="18"/>
        <end position="287"/>
    </location>
</feature>
<feature type="signal peptide" evidence="2">
    <location>
        <begin position="1"/>
        <end position="17"/>
    </location>
</feature>
<keyword evidence="4" id="KW-1185">Reference proteome</keyword>
<evidence type="ECO:0000313" key="4">
    <source>
        <dbReference type="Proteomes" id="UP001295684"/>
    </source>
</evidence>
<organism evidence="3 4">
    <name type="scientific">Euplotes crassus</name>
    <dbReference type="NCBI Taxonomy" id="5936"/>
    <lineage>
        <taxon>Eukaryota</taxon>
        <taxon>Sar</taxon>
        <taxon>Alveolata</taxon>
        <taxon>Ciliophora</taxon>
        <taxon>Intramacronucleata</taxon>
        <taxon>Spirotrichea</taxon>
        <taxon>Hypotrichia</taxon>
        <taxon>Euplotida</taxon>
        <taxon>Euplotidae</taxon>
        <taxon>Moneuplotes</taxon>
    </lineage>
</organism>
<protein>
    <submittedName>
        <fullName evidence="3">Uncharacterized protein</fullName>
    </submittedName>
</protein>
<name>A0AAD2D1T8_EUPCR</name>
<accession>A0AAD2D1T8</accession>
<evidence type="ECO:0000256" key="2">
    <source>
        <dbReference type="SAM" id="SignalP"/>
    </source>
</evidence>
<sequence>MLKLVLCLSIVISLSLCYLYPHPGIQKRLYRGAQFPTRFRPRSADRAYYPIEPQTVPEKPQKPKKPKKAPQPKSDNHFIKPDRLKRKTDDQCLHLKYPEEKGEDLEETLKIEDRNIIVTVWYENFQDEWDQNKVNQNVQGTLWKCLCENHPDIIYTEADISHYNINAYTYIDLADKMSINLGELHDGPTIVVMVDQKGETFRDGTNPRKLLEAVEEEIREEERKLYGKANPKCDFSSFTPADNHYTHFDAPEKLDMYKPSEKKSDKKTSKGGSKPKYQLSEPEKAFG</sequence>
<dbReference type="EMBL" id="CAMPGE010018254">
    <property type="protein sequence ID" value="CAI2376688.1"/>
    <property type="molecule type" value="Genomic_DNA"/>
</dbReference>